<proteinExistence type="predicted"/>
<protein>
    <submittedName>
        <fullName evidence="1">Uncharacterized protein</fullName>
    </submittedName>
</protein>
<dbReference type="AlphaFoldDB" id="A0A564MBV2"/>
<reference evidence="1 2" key="1">
    <citation type="submission" date="2019-07" db="EMBL/GenBank/DDBJ databases">
        <authorList>
            <person name="Brisse S."/>
            <person name="Rodrigues C."/>
            <person name="Thorpe H."/>
        </authorList>
    </citation>
    <scope>NUCLEOTIDE SEQUENCE [LARGE SCALE GENOMIC DNA]</scope>
    <source>
        <strain evidence="1">SB6422</strain>
    </source>
</reference>
<evidence type="ECO:0000313" key="1">
    <source>
        <dbReference type="EMBL" id="VUS91170.1"/>
    </source>
</evidence>
<sequence>MNQAGGDFALMAGDIALRLGDDPEFFLKLTGQRLSLCFAWLDFTAGEFPHPGLVGVCRSLCQQNLSVAFDNGGNNINGF</sequence>
<gene>
    <name evidence="1" type="ORF">SB6422_02893</name>
</gene>
<dbReference type="EMBL" id="CABGGW010000048">
    <property type="protein sequence ID" value="VUS91170.1"/>
    <property type="molecule type" value="Genomic_DNA"/>
</dbReference>
<accession>A0A564MBV2</accession>
<evidence type="ECO:0000313" key="2">
    <source>
        <dbReference type="Proteomes" id="UP000317374"/>
    </source>
</evidence>
<dbReference type="Proteomes" id="UP000317374">
    <property type="component" value="Unassembled WGS sequence"/>
</dbReference>
<name>A0A564MBV2_9ENTR</name>
<organism evidence="1 2">
    <name type="scientific">Klebsiella huaxiensis</name>
    <dbReference type="NCBI Taxonomy" id="2153354"/>
    <lineage>
        <taxon>Bacteria</taxon>
        <taxon>Pseudomonadati</taxon>
        <taxon>Pseudomonadota</taxon>
        <taxon>Gammaproteobacteria</taxon>
        <taxon>Enterobacterales</taxon>
        <taxon>Enterobacteriaceae</taxon>
        <taxon>Klebsiella/Raoultella group</taxon>
        <taxon>Klebsiella</taxon>
    </lineage>
</organism>